<protein>
    <submittedName>
        <fullName evidence="1">Uncharacterized protein</fullName>
    </submittedName>
</protein>
<reference evidence="1 2" key="1">
    <citation type="journal article" date="2015" name="Nature">
        <title>rRNA introns, odd ribosomes, and small enigmatic genomes across a large radiation of phyla.</title>
        <authorList>
            <person name="Brown C.T."/>
            <person name="Hug L.A."/>
            <person name="Thomas B.C."/>
            <person name="Sharon I."/>
            <person name="Castelle C.J."/>
            <person name="Singh A."/>
            <person name="Wilkins M.J."/>
            <person name="Williams K.H."/>
            <person name="Banfield J.F."/>
        </authorList>
    </citation>
    <scope>NUCLEOTIDE SEQUENCE [LARGE SCALE GENOMIC DNA]</scope>
</reference>
<dbReference type="EMBL" id="LBTF01000066">
    <property type="protein sequence ID" value="KKQ33992.1"/>
    <property type="molecule type" value="Genomic_DNA"/>
</dbReference>
<gene>
    <name evidence="1" type="ORF">US50_C0066G0002</name>
</gene>
<evidence type="ECO:0000313" key="1">
    <source>
        <dbReference type="EMBL" id="KKQ33992.1"/>
    </source>
</evidence>
<name>A0A0G0GV79_9BACT</name>
<evidence type="ECO:0000313" key="2">
    <source>
        <dbReference type="Proteomes" id="UP000033876"/>
    </source>
</evidence>
<dbReference type="Proteomes" id="UP000033876">
    <property type="component" value="Unassembled WGS sequence"/>
</dbReference>
<accession>A0A0G0GV79</accession>
<comment type="caution">
    <text evidence="1">The sequence shown here is derived from an EMBL/GenBank/DDBJ whole genome shotgun (WGS) entry which is preliminary data.</text>
</comment>
<organism evidence="1 2">
    <name type="scientific">Candidatus Nomurabacteria bacterium GW2011_GWB1_37_5</name>
    <dbReference type="NCBI Taxonomy" id="1618742"/>
    <lineage>
        <taxon>Bacteria</taxon>
        <taxon>Candidatus Nomuraibacteriota</taxon>
    </lineage>
</organism>
<dbReference type="AlphaFoldDB" id="A0A0G0GV79"/>
<sequence length="66" mass="7981">MDTVCQEGYRLSKYRYITLEECQCEELFKLEVYIIFMALQQYILTYDTRVTVMPYNGQFLENCILC</sequence>
<proteinExistence type="predicted"/>